<dbReference type="InterPro" id="IPR036942">
    <property type="entry name" value="Beta-barrel_TonB_sf"/>
</dbReference>
<keyword evidence="7 16" id="KW-0732">Signal</keyword>
<dbReference type="InterPro" id="IPR039426">
    <property type="entry name" value="TonB-dep_rcpt-like"/>
</dbReference>
<evidence type="ECO:0000313" key="20">
    <source>
        <dbReference type="Proteomes" id="UP000571701"/>
    </source>
</evidence>
<dbReference type="CDD" id="cd01347">
    <property type="entry name" value="ligand_gated_channel"/>
    <property type="match status" value="1"/>
</dbReference>
<dbReference type="EMBL" id="JACFYF010000009">
    <property type="protein sequence ID" value="MBA5763581.1"/>
    <property type="molecule type" value="Genomic_DNA"/>
</dbReference>
<sequence length="704" mass="77754">MFTKSKLALVIGAVLATPAMAESVKTDEHMVVEGREYGYKAETNSTAMRMEATQLETPGQVAVIGEQIIDEQRASTLGEVLQNDASVSAGGTGRNRERFSLRGFEVNSSTGFLKDGNQHWSHYRQPVELLEQVEVVKGPSGLLYGASAPGGLINMVSKKPSNDTQISVSQDIGSDDHSRTMVDVSGALNEAETLRARTVISKESYSSWREYGDGSSPQTDRLVAGLFVEYDLSDDVTVSVHYDKTNDHGSVDSGALYTLDGQRVGSKNHIWDAQWSEIENDVENLGFDVDASLNDVWSMRVGYNYQDFSRVDIESYPSFANIALDGSGTVTQGGNHRNDEWRFKTAYMDFIADTDIAGMNHQMLIGANWLGYRYLRAQESFISQEVAPGDSVGNPQYSGNSFNRSSRYDTWGFYLQDMVTLNDQWQVIAGVRFDRKVEEGVAEESVSPKLGVIYHPAENGSVYFSYAESFEPQGKVMSDSKTTYVNDGEILDAAKGVSYEIGTKWELLDEQLFVSGAVFNITQQDIKLDVDLGADPNDASKTLVNRTQSGEKVHNGAELSVQGYLTEQFSMTASAMYLDAEIKKHETFSGNRPVDVPEFAASVWSTYAATNELDLNVGLIYEGSRYGNAENTFKKDGYTRVDMGVAYTHQYDENLELIARFAVENVFDTDYLAGGGTTSSKHQFAEDVVIGEGRNYMATLQVKY</sequence>
<keyword evidence="5" id="KW-0410">Iron transport</keyword>
<dbReference type="Proteomes" id="UP000571701">
    <property type="component" value="Unassembled WGS sequence"/>
</dbReference>
<evidence type="ECO:0000256" key="11">
    <source>
        <dbReference type="ARBA" id="ARBA00023136"/>
    </source>
</evidence>
<dbReference type="GO" id="GO:0015891">
    <property type="term" value="P:siderophore transport"/>
    <property type="evidence" value="ECO:0007669"/>
    <property type="project" value="InterPro"/>
</dbReference>
<feature type="domain" description="TonB-dependent receptor plug" evidence="18">
    <location>
        <begin position="54"/>
        <end position="151"/>
    </location>
</feature>
<protein>
    <submittedName>
        <fullName evidence="19">TonB-dependent siderophore receptor</fullName>
    </submittedName>
</protein>
<evidence type="ECO:0000256" key="7">
    <source>
        <dbReference type="ARBA" id="ARBA00022729"/>
    </source>
</evidence>
<dbReference type="SUPFAM" id="SSF56935">
    <property type="entry name" value="Porins"/>
    <property type="match status" value="1"/>
</dbReference>
<reference evidence="19 20" key="1">
    <citation type="submission" date="2020-07" db="EMBL/GenBank/DDBJ databases">
        <title>Vibrio marinisediminis sp. nov., isolated from marine sediment.</title>
        <authorList>
            <person name="Ji X."/>
        </authorList>
    </citation>
    <scope>NUCLEOTIDE SEQUENCE [LARGE SCALE GENOMIC DNA]</scope>
    <source>
        <strain evidence="19 20">404</strain>
    </source>
</reference>
<evidence type="ECO:0000256" key="15">
    <source>
        <dbReference type="RuleBase" id="RU003357"/>
    </source>
</evidence>
<dbReference type="PANTHER" id="PTHR32552">
    <property type="entry name" value="FERRICHROME IRON RECEPTOR-RELATED"/>
    <property type="match status" value="1"/>
</dbReference>
<evidence type="ECO:0000256" key="12">
    <source>
        <dbReference type="ARBA" id="ARBA00023170"/>
    </source>
</evidence>
<dbReference type="Gene3D" id="2.170.130.10">
    <property type="entry name" value="TonB-dependent receptor, plug domain"/>
    <property type="match status" value="1"/>
</dbReference>
<dbReference type="AlphaFoldDB" id="A0A7W2IUG3"/>
<evidence type="ECO:0000256" key="5">
    <source>
        <dbReference type="ARBA" id="ARBA00022496"/>
    </source>
</evidence>
<comment type="subcellular location">
    <subcellularLocation>
        <location evidence="1 14">Cell outer membrane</location>
        <topology evidence="1 14">Multi-pass membrane protein</topology>
    </subcellularLocation>
</comment>
<evidence type="ECO:0000256" key="6">
    <source>
        <dbReference type="ARBA" id="ARBA00022692"/>
    </source>
</evidence>
<dbReference type="InterPro" id="IPR010105">
    <property type="entry name" value="TonB_sidphr_rcpt"/>
</dbReference>
<dbReference type="Gene3D" id="2.40.170.20">
    <property type="entry name" value="TonB-dependent receptor, beta-barrel domain"/>
    <property type="match status" value="1"/>
</dbReference>
<feature type="signal peptide" evidence="16">
    <location>
        <begin position="1"/>
        <end position="21"/>
    </location>
</feature>
<evidence type="ECO:0000259" key="18">
    <source>
        <dbReference type="Pfam" id="PF07715"/>
    </source>
</evidence>
<dbReference type="GO" id="GO:0038023">
    <property type="term" value="F:signaling receptor activity"/>
    <property type="evidence" value="ECO:0007669"/>
    <property type="project" value="InterPro"/>
</dbReference>
<keyword evidence="6 14" id="KW-0812">Transmembrane</keyword>
<evidence type="ECO:0000256" key="14">
    <source>
        <dbReference type="PROSITE-ProRule" id="PRU01360"/>
    </source>
</evidence>
<feature type="chain" id="PRO_5031310760" evidence="16">
    <location>
        <begin position="22"/>
        <end position="704"/>
    </location>
</feature>
<dbReference type="RefSeq" id="WP_182109589.1">
    <property type="nucleotide sequence ID" value="NZ_JACFYF010000009.1"/>
</dbReference>
<name>A0A7W2IUG3_9VIBR</name>
<dbReference type="NCBIfam" id="TIGR01783">
    <property type="entry name" value="TonB-siderophor"/>
    <property type="match status" value="1"/>
</dbReference>
<evidence type="ECO:0000256" key="1">
    <source>
        <dbReference type="ARBA" id="ARBA00004571"/>
    </source>
</evidence>
<dbReference type="InterPro" id="IPR000531">
    <property type="entry name" value="Beta-barrel_TonB"/>
</dbReference>
<keyword evidence="12 19" id="KW-0675">Receptor</keyword>
<comment type="caution">
    <text evidence="19">The sequence shown here is derived from an EMBL/GenBank/DDBJ whole genome shotgun (WGS) entry which is preliminary data.</text>
</comment>
<dbReference type="PROSITE" id="PS52016">
    <property type="entry name" value="TONB_DEPENDENT_REC_3"/>
    <property type="match status" value="1"/>
</dbReference>
<keyword evidence="13 14" id="KW-0998">Cell outer membrane</keyword>
<organism evidence="19 20">
    <name type="scientific">Vibrio marinisediminis</name>
    <dbReference type="NCBI Taxonomy" id="2758441"/>
    <lineage>
        <taxon>Bacteria</taxon>
        <taxon>Pseudomonadati</taxon>
        <taxon>Pseudomonadota</taxon>
        <taxon>Gammaproteobacteria</taxon>
        <taxon>Vibrionales</taxon>
        <taxon>Vibrionaceae</taxon>
        <taxon>Vibrio</taxon>
    </lineage>
</organism>
<comment type="similarity">
    <text evidence="2 14 15">Belongs to the TonB-dependent receptor family.</text>
</comment>
<evidence type="ECO:0000256" key="16">
    <source>
        <dbReference type="SAM" id="SignalP"/>
    </source>
</evidence>
<keyword evidence="10 15" id="KW-0798">TonB box</keyword>
<evidence type="ECO:0000259" key="17">
    <source>
        <dbReference type="Pfam" id="PF00593"/>
    </source>
</evidence>
<feature type="domain" description="TonB-dependent receptor-like beta-barrel" evidence="17">
    <location>
        <begin position="231"/>
        <end position="666"/>
    </location>
</feature>
<evidence type="ECO:0000256" key="10">
    <source>
        <dbReference type="ARBA" id="ARBA00023077"/>
    </source>
</evidence>
<evidence type="ECO:0000256" key="3">
    <source>
        <dbReference type="ARBA" id="ARBA00022448"/>
    </source>
</evidence>
<keyword evidence="11 14" id="KW-0472">Membrane</keyword>
<evidence type="ECO:0000256" key="8">
    <source>
        <dbReference type="ARBA" id="ARBA00023004"/>
    </source>
</evidence>
<evidence type="ECO:0000313" key="19">
    <source>
        <dbReference type="EMBL" id="MBA5763581.1"/>
    </source>
</evidence>
<dbReference type="Pfam" id="PF00593">
    <property type="entry name" value="TonB_dep_Rec_b-barrel"/>
    <property type="match status" value="1"/>
</dbReference>
<gene>
    <name evidence="19" type="ORF">H2O73_14555</name>
</gene>
<proteinExistence type="inferred from homology"/>
<dbReference type="InterPro" id="IPR037066">
    <property type="entry name" value="Plug_dom_sf"/>
</dbReference>
<dbReference type="PANTHER" id="PTHR32552:SF68">
    <property type="entry name" value="FERRICHROME OUTER MEMBRANE TRANSPORTER_PHAGE RECEPTOR"/>
    <property type="match status" value="1"/>
</dbReference>
<dbReference type="GO" id="GO:0009279">
    <property type="term" value="C:cell outer membrane"/>
    <property type="evidence" value="ECO:0007669"/>
    <property type="project" value="UniProtKB-SubCell"/>
</dbReference>
<keyword evidence="4 14" id="KW-1134">Transmembrane beta strand</keyword>
<evidence type="ECO:0000256" key="4">
    <source>
        <dbReference type="ARBA" id="ARBA00022452"/>
    </source>
</evidence>
<evidence type="ECO:0000256" key="13">
    <source>
        <dbReference type="ARBA" id="ARBA00023237"/>
    </source>
</evidence>
<evidence type="ECO:0000256" key="9">
    <source>
        <dbReference type="ARBA" id="ARBA00023065"/>
    </source>
</evidence>
<keyword evidence="8" id="KW-0408">Iron</keyword>
<keyword evidence="20" id="KW-1185">Reference proteome</keyword>
<dbReference type="Pfam" id="PF07715">
    <property type="entry name" value="Plug"/>
    <property type="match status" value="1"/>
</dbReference>
<dbReference type="InterPro" id="IPR012910">
    <property type="entry name" value="Plug_dom"/>
</dbReference>
<keyword evidence="9" id="KW-0406">Ion transport</keyword>
<accession>A0A7W2IUG3</accession>
<dbReference type="GO" id="GO:0015344">
    <property type="term" value="F:siderophore uptake transmembrane transporter activity"/>
    <property type="evidence" value="ECO:0007669"/>
    <property type="project" value="TreeGrafter"/>
</dbReference>
<keyword evidence="3 14" id="KW-0813">Transport</keyword>
<evidence type="ECO:0000256" key="2">
    <source>
        <dbReference type="ARBA" id="ARBA00009810"/>
    </source>
</evidence>